<evidence type="ECO:0000313" key="2">
    <source>
        <dbReference type="EMBL" id="XBX74211.1"/>
    </source>
</evidence>
<feature type="transmembrane region" description="Helical" evidence="1">
    <location>
        <begin position="608"/>
        <end position="625"/>
    </location>
</feature>
<feature type="transmembrane region" description="Helical" evidence="1">
    <location>
        <begin position="168"/>
        <end position="187"/>
    </location>
</feature>
<feature type="transmembrane region" description="Helical" evidence="1">
    <location>
        <begin position="294"/>
        <end position="315"/>
    </location>
</feature>
<gene>
    <name evidence="2" type="ORF">PRVXT_002238</name>
</gene>
<name>A0AAU7VJK2_9FIRM</name>
<evidence type="ECO:0008006" key="3">
    <source>
        <dbReference type="Google" id="ProtNLM"/>
    </source>
</evidence>
<dbReference type="EMBL" id="CP158367">
    <property type="protein sequence ID" value="XBX74211.1"/>
    <property type="molecule type" value="Genomic_DNA"/>
</dbReference>
<proteinExistence type="predicted"/>
<reference evidence="2" key="1">
    <citation type="journal article" date="2013" name="Extremophiles">
        <title>Proteinivorax tanatarense gen. nov., sp. nov., an anaerobic, haloalkaliphilic, proteolytic bacterium isolated from a decaying algal bloom, and proposal of Proteinivoraceae fam. nov.</title>
        <authorList>
            <person name="Kevbrin V."/>
            <person name="Boltyanskaya Y."/>
            <person name="Zhilina T."/>
            <person name="Kolganova T."/>
            <person name="Lavrentjeva E."/>
            <person name="Kuznetsov B."/>
        </authorList>
    </citation>
    <scope>NUCLEOTIDE SEQUENCE</scope>
    <source>
        <strain evidence="2">Z-910T</strain>
    </source>
</reference>
<evidence type="ECO:0000256" key="1">
    <source>
        <dbReference type="SAM" id="Phobius"/>
    </source>
</evidence>
<feature type="transmembrane region" description="Helical" evidence="1">
    <location>
        <begin position="249"/>
        <end position="273"/>
    </location>
</feature>
<dbReference type="RefSeq" id="WP_350342969.1">
    <property type="nucleotide sequence ID" value="NZ_CP158367.1"/>
</dbReference>
<feature type="transmembrane region" description="Helical" evidence="1">
    <location>
        <begin position="631"/>
        <end position="657"/>
    </location>
</feature>
<organism evidence="2">
    <name type="scientific">Proteinivorax tanatarense</name>
    <dbReference type="NCBI Taxonomy" id="1260629"/>
    <lineage>
        <taxon>Bacteria</taxon>
        <taxon>Bacillati</taxon>
        <taxon>Bacillota</taxon>
        <taxon>Clostridia</taxon>
        <taxon>Eubacteriales</taxon>
        <taxon>Proteinivoracaceae</taxon>
        <taxon>Proteinivorax</taxon>
    </lineage>
</organism>
<reference evidence="2" key="2">
    <citation type="submission" date="2024-06" db="EMBL/GenBank/DDBJ databases">
        <authorList>
            <person name="Petrova K.O."/>
            <person name="Toshchakov S.V."/>
            <person name="Boltjanskaja Y.V."/>
            <person name="Kevbrin V."/>
        </authorList>
    </citation>
    <scope>NUCLEOTIDE SEQUENCE</scope>
    <source>
        <strain evidence="2">Z-910T</strain>
    </source>
</reference>
<feature type="transmembrane region" description="Helical" evidence="1">
    <location>
        <begin position="218"/>
        <end position="243"/>
    </location>
</feature>
<sequence length="665" mass="72195">MYKRVMAAVAAVLFVLLAFLAIIITDLHDRDFPHAIGVESRVRLDFSESGLSITEAFSTIEELDARCSLGLVKVAPELDSDGSGQVFVAFDGDDLPAEFTWFAGDEVSEIVGKERLANSYPDGTYLVTSQNAQLDNALQELKNSGVKVGRWDASVFDSLKFVVYERGFAAAVLAVLALLVALALFWLSVKARGRALRVLGGCPTVWIQVQDLTGFGGALLVSAGAVASIATVYVGVLHGWVYVSTFLKVLLVLQLTVVALALLAALVMSATAWPSATMLATRQPAIKSLRSAAIALQVITFLLVVTAAGPAWSAYKYSSAVAVEMAQWQQLSDQVAIEFGMGNLDGRDGMVALEPQIGEMVKDAESLDMVAHSYTFTQEMWTWVDTGETVDFGEYSAVSFVNQRWLDLVTQEASNPALTSVSDHSITEELHQEIQETAELLSREENTEVFSQFKYLEPADGFRLPVAEGGGNRLLFADDVLIVVVPSLYDTYSDSNLTSMASTSNIVFTDVTATQQLLEQHDLSKQALRERGFSGKLNVVYIAEEGLLRAQFAAYIVWLRILALVALGVAFIVSTGISASITALLQAKRDFPLRLAGQSWMGILQGRIIKELLVGGVLVGIVILFQRPESVGPILVATMFGLIVVPLSHMLATRWCFDGVARRRI</sequence>
<dbReference type="AlphaFoldDB" id="A0AAU7VJK2"/>
<accession>A0AAU7VJK2</accession>
<keyword evidence="1" id="KW-0472">Membrane</keyword>
<feature type="transmembrane region" description="Helical" evidence="1">
    <location>
        <begin position="557"/>
        <end position="587"/>
    </location>
</feature>
<protein>
    <recommendedName>
        <fullName evidence="3">Permease</fullName>
    </recommendedName>
</protein>
<keyword evidence="1" id="KW-1133">Transmembrane helix</keyword>
<keyword evidence="1" id="KW-0812">Transmembrane</keyword>